<evidence type="ECO:0000313" key="2">
    <source>
        <dbReference type="EMBL" id="MBE3002414.1"/>
    </source>
</evidence>
<dbReference type="PANTHER" id="PTHR34822:SF1">
    <property type="entry name" value="GRPB FAMILY PROTEIN"/>
    <property type="match status" value="1"/>
</dbReference>
<name>A0ABR9PEZ0_9ACTN</name>
<accession>A0ABR9PEZ0</accession>
<dbReference type="SUPFAM" id="SSF81301">
    <property type="entry name" value="Nucleotidyltransferase"/>
    <property type="match status" value="1"/>
</dbReference>
<dbReference type="Proteomes" id="UP000806528">
    <property type="component" value="Unassembled WGS sequence"/>
</dbReference>
<dbReference type="PANTHER" id="PTHR34822">
    <property type="entry name" value="GRPB DOMAIN PROTEIN (AFU_ORTHOLOGUE AFUA_1G01530)"/>
    <property type="match status" value="1"/>
</dbReference>
<dbReference type="InterPro" id="IPR007344">
    <property type="entry name" value="GrpB/CoaE"/>
</dbReference>
<dbReference type="Pfam" id="PF04229">
    <property type="entry name" value="GrpB"/>
    <property type="match status" value="1"/>
</dbReference>
<dbReference type="Gene3D" id="3.30.460.10">
    <property type="entry name" value="Beta Polymerase, domain 2"/>
    <property type="match status" value="1"/>
</dbReference>
<reference evidence="2 3" key="1">
    <citation type="submission" date="2020-09" db="EMBL/GenBank/DDBJ databases">
        <title>Diversity and distribution of actinomycetes associated with coral in the coast of Hainan.</title>
        <authorList>
            <person name="Li F."/>
        </authorList>
    </citation>
    <scope>NUCLEOTIDE SEQUENCE [LARGE SCALE GENOMIC DNA]</scope>
    <source>
        <strain evidence="2 3">HNM0947</strain>
    </source>
</reference>
<evidence type="ECO:0000256" key="1">
    <source>
        <dbReference type="SAM" id="MobiDB-lite"/>
    </source>
</evidence>
<sequence length="196" mass="22190">MAPPEPPELPTRGQDRPSPELASKNLVDGRVYLAEPDPKWPYLFEREALRIRQALGERVLLLEHVGSTAVPGLIAKPCVDILLCVDEPADEDAYVPDLEKVGYTLAIRKPDWHDHRVLGGNQVNINLHVFAPECEQVGFLLRLRDHLCEDADARARYTEVKTALAERTWDHILEYVDAKTEVVQELLDQAKERQTA</sequence>
<gene>
    <name evidence="2" type="ORF">IDM40_27505</name>
</gene>
<dbReference type="InterPro" id="IPR043519">
    <property type="entry name" value="NT_sf"/>
</dbReference>
<comment type="caution">
    <text evidence="2">The sequence shown here is derived from an EMBL/GenBank/DDBJ whole genome shotgun (WGS) entry which is preliminary data.</text>
</comment>
<evidence type="ECO:0000313" key="3">
    <source>
        <dbReference type="Proteomes" id="UP000806528"/>
    </source>
</evidence>
<dbReference type="RefSeq" id="WP_193124999.1">
    <property type="nucleotide sequence ID" value="NZ_JADBGI010000045.1"/>
</dbReference>
<proteinExistence type="predicted"/>
<dbReference type="EMBL" id="JADBGI010000045">
    <property type="protein sequence ID" value="MBE3002414.1"/>
    <property type="molecule type" value="Genomic_DNA"/>
</dbReference>
<organism evidence="2 3">
    <name type="scientific">Nocardiopsis coralli</name>
    <dbReference type="NCBI Taxonomy" id="2772213"/>
    <lineage>
        <taxon>Bacteria</taxon>
        <taxon>Bacillati</taxon>
        <taxon>Actinomycetota</taxon>
        <taxon>Actinomycetes</taxon>
        <taxon>Streptosporangiales</taxon>
        <taxon>Nocardiopsidaceae</taxon>
        <taxon>Nocardiopsis</taxon>
    </lineage>
</organism>
<feature type="region of interest" description="Disordered" evidence="1">
    <location>
        <begin position="1"/>
        <end position="22"/>
    </location>
</feature>
<keyword evidence="3" id="KW-1185">Reference proteome</keyword>
<protein>
    <submittedName>
        <fullName evidence="2">GrpB family protein</fullName>
    </submittedName>
</protein>